<name>A0AAE3TCN0_9BACT</name>
<dbReference type="RefSeq" id="WP_321535873.1">
    <property type="nucleotide sequence ID" value="NZ_JARGDL010000010.1"/>
</dbReference>
<dbReference type="Proteomes" id="UP001221302">
    <property type="component" value="Unassembled WGS sequence"/>
</dbReference>
<evidence type="ECO:0008006" key="4">
    <source>
        <dbReference type="Google" id="ProtNLM"/>
    </source>
</evidence>
<keyword evidence="3" id="KW-1185">Reference proteome</keyword>
<proteinExistence type="predicted"/>
<organism evidence="2 3">
    <name type="scientific">Stygiobacter electus</name>
    <dbReference type="NCBI Taxonomy" id="3032292"/>
    <lineage>
        <taxon>Bacteria</taxon>
        <taxon>Pseudomonadati</taxon>
        <taxon>Ignavibacteriota</taxon>
        <taxon>Ignavibacteria</taxon>
        <taxon>Ignavibacteriales</taxon>
        <taxon>Melioribacteraceae</taxon>
        <taxon>Stygiobacter</taxon>
    </lineage>
</organism>
<feature type="signal peptide" evidence="1">
    <location>
        <begin position="1"/>
        <end position="19"/>
    </location>
</feature>
<dbReference type="Gene3D" id="2.40.160.60">
    <property type="entry name" value="Outer membrane protein transport protein (OMPP1/FadL/TodX)"/>
    <property type="match status" value="1"/>
</dbReference>
<evidence type="ECO:0000313" key="2">
    <source>
        <dbReference type="EMBL" id="MDF1612105.1"/>
    </source>
</evidence>
<dbReference type="EMBL" id="JARGDL010000010">
    <property type="protein sequence ID" value="MDF1612105.1"/>
    <property type="molecule type" value="Genomic_DNA"/>
</dbReference>
<evidence type="ECO:0000256" key="1">
    <source>
        <dbReference type="SAM" id="SignalP"/>
    </source>
</evidence>
<gene>
    <name evidence="2" type="ORF">P0M35_08080</name>
</gene>
<sequence length="332" mass="37165">MLNKIFYIVLIFVATSLNAQTQFSEISTKVGAFSRMGFGARGMGMANALSSVKEGNISSYYNPANIVFQNDNLFQTGYSILSLDRSLNFISYTRKFEFGKKEDNEGNIRARSTAGVSIGLINSGVSNIDGRDGQGKQIGNFSTSENQFFISVANKFSDKLSIGINFKFYYYKLFENFSANGFGLDLGVLYSINPAMNISFVIVDLNSKYTWDSGKLYGTNGTTSVDKFPLLKKIGFSYKVQNDLLTAIEFESSNANTNILRIGVEYKPIESLLFRAGIDKININNLEVPVRPSFGFSYFYIIKNYTIGFDYAFAYEPYSSSDQHIIGINFRF</sequence>
<comment type="caution">
    <text evidence="2">The sequence shown here is derived from an EMBL/GenBank/DDBJ whole genome shotgun (WGS) entry which is preliminary data.</text>
</comment>
<keyword evidence="1" id="KW-0732">Signal</keyword>
<protein>
    <recommendedName>
        <fullName evidence="4">PorV/PorQ family protein</fullName>
    </recommendedName>
</protein>
<evidence type="ECO:0000313" key="3">
    <source>
        <dbReference type="Proteomes" id="UP001221302"/>
    </source>
</evidence>
<accession>A0AAE3TCN0</accession>
<reference evidence="2" key="1">
    <citation type="submission" date="2023-03" db="EMBL/GenBank/DDBJ databases">
        <title>Stygiobacter electus gen. nov., sp. nov., facultatively anaerobic thermotolerant bacterium of the class Ignavibacteria from a well of Yessentuki mineral water deposit.</title>
        <authorList>
            <person name="Podosokorskaya O.A."/>
            <person name="Elcheninov A.G."/>
            <person name="Petrova N.F."/>
            <person name="Zavarzina D.G."/>
            <person name="Kublanov I.V."/>
            <person name="Merkel A.Y."/>
        </authorList>
    </citation>
    <scope>NUCLEOTIDE SEQUENCE</scope>
    <source>
        <strain evidence="2">09-Me</strain>
    </source>
</reference>
<dbReference type="SUPFAM" id="SSF56935">
    <property type="entry name" value="Porins"/>
    <property type="match status" value="1"/>
</dbReference>
<feature type="chain" id="PRO_5041988015" description="PorV/PorQ family protein" evidence="1">
    <location>
        <begin position="20"/>
        <end position="332"/>
    </location>
</feature>
<dbReference type="AlphaFoldDB" id="A0AAE3TCN0"/>